<evidence type="ECO:0000313" key="9">
    <source>
        <dbReference type="Proteomes" id="UP001305779"/>
    </source>
</evidence>
<comment type="pathway">
    <text evidence="2">Cofactor biosynthesis; molybdopterin biosynthesis.</text>
</comment>
<keyword evidence="5" id="KW-0456">Lyase</keyword>
<gene>
    <name evidence="8" type="ORF">PRZ48_003590</name>
</gene>
<dbReference type="InterPro" id="IPR023045">
    <property type="entry name" value="MoaC"/>
</dbReference>
<evidence type="ECO:0000256" key="1">
    <source>
        <dbReference type="ARBA" id="ARBA00001637"/>
    </source>
</evidence>
<dbReference type="CDD" id="cd01420">
    <property type="entry name" value="MoaC_PE"/>
    <property type="match status" value="1"/>
</dbReference>
<evidence type="ECO:0000256" key="2">
    <source>
        <dbReference type="ARBA" id="ARBA00005046"/>
    </source>
</evidence>
<evidence type="ECO:0000256" key="4">
    <source>
        <dbReference type="ARBA" id="ARBA00023150"/>
    </source>
</evidence>
<dbReference type="InterPro" id="IPR050105">
    <property type="entry name" value="MoCo_biosynth_MoaA/MoaC"/>
</dbReference>
<feature type="region of interest" description="Disordered" evidence="6">
    <location>
        <begin position="233"/>
        <end position="281"/>
    </location>
</feature>
<name>A0ABR0EVV5_ZASCE</name>
<dbReference type="InterPro" id="IPR002820">
    <property type="entry name" value="Mopterin_CF_biosynth-C_dom"/>
</dbReference>
<dbReference type="EC" id="4.6.1.17" evidence="3"/>
<sequence length="477" mass="51374">MDHKTDTSGAPSKLSSMLGFQSLSGLFQQPTRGRYSKPSRSERPSVDLEPPVTTRPGNDSTPIPEPTFVPATWDRQTEGHASSPSSDAVRDVAQDRQDRPLSIKKVATNDSNPTASSSVAPRSPPESRSRVSRGLIRRHESPLSKADRLRRRDGEPRRANPFMSRGSPVKRHDTVSGDSIEPLDESSSLQGQAIRLSRDAQQTLDSMLEPGTTNVAFQDMKAIQQASSVAASDAMRPKYAEEGPTESPSARQSVNSASDEGQKKSKLTHVTSTGEAHMVDVGGKDHTKRVAIALTGVRFSNPEPLQLILENANKKGDVLSVARIAGIMASKRTADLIPLCHPIPISKVEVDVQLHAPGQAVLGHATHNQHGVITITATVECVGPTGVEMEALTAVSGAAFTVFDMCKAVDRDMAISLTKVVYKSGGRSGTHINAKWFLTDGKEVLEKKGLDTSGFEVKTNPAKNRPKPGKGPRTRWK</sequence>
<evidence type="ECO:0000256" key="3">
    <source>
        <dbReference type="ARBA" id="ARBA00012575"/>
    </source>
</evidence>
<keyword evidence="9" id="KW-1185">Reference proteome</keyword>
<protein>
    <recommendedName>
        <fullName evidence="3">cyclic pyranopterin monophosphate synthase</fullName>
        <ecNumber evidence="3">4.6.1.17</ecNumber>
    </recommendedName>
</protein>
<organism evidence="8 9">
    <name type="scientific">Zasmidium cellare</name>
    <name type="common">Wine cellar mold</name>
    <name type="synonym">Racodium cellare</name>
    <dbReference type="NCBI Taxonomy" id="395010"/>
    <lineage>
        <taxon>Eukaryota</taxon>
        <taxon>Fungi</taxon>
        <taxon>Dikarya</taxon>
        <taxon>Ascomycota</taxon>
        <taxon>Pezizomycotina</taxon>
        <taxon>Dothideomycetes</taxon>
        <taxon>Dothideomycetidae</taxon>
        <taxon>Mycosphaerellales</taxon>
        <taxon>Mycosphaerellaceae</taxon>
        <taxon>Zasmidium</taxon>
    </lineage>
</organism>
<dbReference type="Proteomes" id="UP001305779">
    <property type="component" value="Unassembled WGS sequence"/>
</dbReference>
<comment type="caution">
    <text evidence="8">The sequence shown here is derived from an EMBL/GenBank/DDBJ whole genome shotgun (WGS) entry which is preliminary data.</text>
</comment>
<dbReference type="Pfam" id="PF01967">
    <property type="entry name" value="MoaC"/>
    <property type="match status" value="1"/>
</dbReference>
<feature type="compositionally biased region" description="Polar residues" evidence="6">
    <location>
        <begin position="7"/>
        <end position="31"/>
    </location>
</feature>
<feature type="region of interest" description="Disordered" evidence="6">
    <location>
        <begin position="451"/>
        <end position="477"/>
    </location>
</feature>
<comment type="catalytic activity">
    <reaction evidence="1">
        <text>(8S)-3',8-cyclo-7,8-dihydroguanosine 5'-triphosphate = cyclic pyranopterin phosphate + diphosphate</text>
        <dbReference type="Rhea" id="RHEA:49580"/>
        <dbReference type="ChEBI" id="CHEBI:33019"/>
        <dbReference type="ChEBI" id="CHEBI:59648"/>
        <dbReference type="ChEBI" id="CHEBI:131766"/>
        <dbReference type="EC" id="4.6.1.17"/>
    </reaction>
</comment>
<keyword evidence="4" id="KW-0501">Molybdenum cofactor biosynthesis</keyword>
<dbReference type="SUPFAM" id="SSF55040">
    <property type="entry name" value="Molybdenum cofactor biosynthesis protein C, MoaC"/>
    <property type="match status" value="1"/>
</dbReference>
<dbReference type="NCBIfam" id="NF006870">
    <property type="entry name" value="PRK09364.1"/>
    <property type="match status" value="1"/>
</dbReference>
<dbReference type="InterPro" id="IPR036522">
    <property type="entry name" value="MoaC_sf"/>
</dbReference>
<evidence type="ECO:0000259" key="7">
    <source>
        <dbReference type="Pfam" id="PF01967"/>
    </source>
</evidence>
<feature type="compositionally biased region" description="Basic residues" evidence="6">
    <location>
        <begin position="464"/>
        <end position="477"/>
    </location>
</feature>
<dbReference type="PANTHER" id="PTHR22960">
    <property type="entry name" value="MOLYBDOPTERIN COFACTOR SYNTHESIS PROTEIN A"/>
    <property type="match status" value="1"/>
</dbReference>
<feature type="domain" description="Molybdopterin cofactor biosynthesis C (MoaC)" evidence="7">
    <location>
        <begin position="278"/>
        <end position="426"/>
    </location>
</feature>
<feature type="region of interest" description="Disordered" evidence="6">
    <location>
        <begin position="1"/>
        <end position="192"/>
    </location>
</feature>
<feature type="compositionally biased region" description="Polar residues" evidence="6">
    <location>
        <begin position="246"/>
        <end position="259"/>
    </location>
</feature>
<accession>A0ABR0EVV5</accession>
<feature type="compositionally biased region" description="Basic and acidic residues" evidence="6">
    <location>
        <begin position="137"/>
        <end position="158"/>
    </location>
</feature>
<dbReference type="Gene3D" id="3.30.70.640">
    <property type="entry name" value="Molybdopterin cofactor biosynthesis C (MoaC) domain"/>
    <property type="match status" value="1"/>
</dbReference>
<evidence type="ECO:0000313" key="8">
    <source>
        <dbReference type="EMBL" id="KAK4505627.1"/>
    </source>
</evidence>
<dbReference type="EMBL" id="JAXOVC010000002">
    <property type="protein sequence ID" value="KAK4505627.1"/>
    <property type="molecule type" value="Genomic_DNA"/>
</dbReference>
<feature type="compositionally biased region" description="Basic and acidic residues" evidence="6">
    <location>
        <begin position="88"/>
        <end position="101"/>
    </location>
</feature>
<evidence type="ECO:0000256" key="5">
    <source>
        <dbReference type="ARBA" id="ARBA00023239"/>
    </source>
</evidence>
<proteinExistence type="inferred from homology"/>
<dbReference type="NCBIfam" id="TIGR00581">
    <property type="entry name" value="moaC"/>
    <property type="match status" value="1"/>
</dbReference>
<dbReference type="InterPro" id="IPR047594">
    <property type="entry name" value="MoaC_bact/euk"/>
</dbReference>
<dbReference type="HAMAP" id="MF_01224_B">
    <property type="entry name" value="MoaC_B"/>
    <property type="match status" value="1"/>
</dbReference>
<evidence type="ECO:0000256" key="6">
    <source>
        <dbReference type="SAM" id="MobiDB-lite"/>
    </source>
</evidence>
<reference evidence="8 9" key="1">
    <citation type="journal article" date="2023" name="G3 (Bethesda)">
        <title>A chromosome-level genome assembly of Zasmidium syzygii isolated from banana leaves.</title>
        <authorList>
            <person name="van Westerhoven A.C."/>
            <person name="Mehrabi R."/>
            <person name="Talebi R."/>
            <person name="Steentjes M.B.F."/>
            <person name="Corcolon B."/>
            <person name="Chong P.A."/>
            <person name="Kema G.H.J."/>
            <person name="Seidl M.F."/>
        </authorList>
    </citation>
    <scope>NUCLEOTIDE SEQUENCE [LARGE SCALE GENOMIC DNA]</scope>
    <source>
        <strain evidence="8 9">P124</strain>
    </source>
</reference>